<comment type="function">
    <text evidence="8">Catalyzes the aldol cleavage of 4-hydroxy-4-methyl-2-oxoglutarate (HMG) into 2 molecules of pyruvate. Also contains a secondary oxaloacetate (OAA) decarboxylase activity due to the common pyruvate enolate transition state formed following C-C bond cleavage in the retro-aldol and decarboxylation reactions.</text>
</comment>
<keyword evidence="13" id="KW-0460">Magnesium</keyword>
<accession>A0A6B8RVT1</accession>
<dbReference type="Gene3D" id="3.50.30.40">
    <property type="entry name" value="Ribonuclease E inhibitor RraA/RraA-like"/>
    <property type="match status" value="1"/>
</dbReference>
<evidence type="ECO:0000256" key="5">
    <source>
        <dbReference type="ARBA" id="ARBA00012213"/>
    </source>
</evidence>
<dbReference type="EC" id="4.1.1.112" evidence="6"/>
<dbReference type="GO" id="GO:0046872">
    <property type="term" value="F:metal ion binding"/>
    <property type="evidence" value="ECO:0007669"/>
    <property type="project" value="UniProtKB-KW"/>
</dbReference>
<dbReference type="EC" id="4.1.3.17" evidence="5"/>
<feature type="binding site" evidence="13">
    <location>
        <position position="110"/>
    </location>
    <ligand>
        <name>substrate</name>
    </ligand>
</feature>
<sequence>MQKQLYAAVICDSLDELGYRNQAMSEHIRPLEVGKQIVVGRAKTILAVDVYHIQDNPYEKEIEALDSVKPGEVVIAATNQSTRNGMWGELLSTACKMRGARGAIVDGLIRDTGKIIELGFPVYCTGFKPVDSKGRGIVIDYDIPVEAGGVLVYPGDVIFADRDGVAVIPNAVLEKVVEMAIAKVTGENNSRRELMDGKLLRDVYEKYGVL</sequence>
<evidence type="ECO:0000256" key="12">
    <source>
        <dbReference type="ARBA" id="ARBA00047973"/>
    </source>
</evidence>
<comment type="subunit">
    <text evidence="4">Homotrimer.</text>
</comment>
<comment type="catalytic activity">
    <reaction evidence="12">
        <text>oxaloacetate + H(+) = pyruvate + CO2</text>
        <dbReference type="Rhea" id="RHEA:15641"/>
        <dbReference type="ChEBI" id="CHEBI:15361"/>
        <dbReference type="ChEBI" id="CHEBI:15378"/>
        <dbReference type="ChEBI" id="CHEBI:16452"/>
        <dbReference type="ChEBI" id="CHEBI:16526"/>
        <dbReference type="EC" id="4.1.1.112"/>
    </reaction>
</comment>
<evidence type="ECO:0000256" key="11">
    <source>
        <dbReference type="ARBA" id="ARBA00032305"/>
    </source>
</evidence>
<dbReference type="KEGG" id="ppsc:EHS13_07650"/>
<evidence type="ECO:0000256" key="4">
    <source>
        <dbReference type="ARBA" id="ARBA00011233"/>
    </source>
</evidence>
<dbReference type="AlphaFoldDB" id="A0A6B8RVT1"/>
<dbReference type="Proteomes" id="UP000426246">
    <property type="component" value="Chromosome"/>
</dbReference>
<dbReference type="SUPFAM" id="SSF89562">
    <property type="entry name" value="RraA-like"/>
    <property type="match status" value="1"/>
</dbReference>
<dbReference type="OrthoDB" id="9784786at2"/>
<evidence type="ECO:0000256" key="3">
    <source>
        <dbReference type="ARBA" id="ARBA00008621"/>
    </source>
</evidence>
<evidence type="ECO:0000256" key="10">
    <source>
        <dbReference type="ARBA" id="ARBA00030169"/>
    </source>
</evidence>
<dbReference type="CDD" id="cd16841">
    <property type="entry name" value="RraA_family"/>
    <property type="match status" value="1"/>
</dbReference>
<feature type="binding site" evidence="13">
    <location>
        <position position="111"/>
    </location>
    <ligand>
        <name>Mg(2+)</name>
        <dbReference type="ChEBI" id="CHEBI:18420"/>
    </ligand>
</feature>
<keyword evidence="13" id="KW-0479">Metal-binding</keyword>
<evidence type="ECO:0000256" key="8">
    <source>
        <dbReference type="ARBA" id="ARBA00025046"/>
    </source>
</evidence>
<dbReference type="InterPro" id="IPR005493">
    <property type="entry name" value="RraA/RraA-like"/>
</dbReference>
<gene>
    <name evidence="14" type="ORF">EHS13_07650</name>
</gene>
<dbReference type="PANTHER" id="PTHR33254:SF4">
    <property type="entry name" value="4-HYDROXY-4-METHYL-2-OXOGLUTARATE ALDOLASE 3-RELATED"/>
    <property type="match status" value="1"/>
</dbReference>
<comment type="cofactor">
    <cofactor evidence="2">
        <name>a divalent metal cation</name>
        <dbReference type="ChEBI" id="CHEBI:60240"/>
    </cofactor>
</comment>
<evidence type="ECO:0000256" key="9">
    <source>
        <dbReference type="ARBA" id="ARBA00029596"/>
    </source>
</evidence>
<comment type="cofactor">
    <cofactor evidence="13">
        <name>Mg(2+)</name>
        <dbReference type="ChEBI" id="CHEBI:18420"/>
    </cofactor>
</comment>
<protein>
    <recommendedName>
        <fullName evidence="7">Putative 4-hydroxy-4-methyl-2-oxoglutarate aldolase</fullName>
        <ecNumber evidence="6">4.1.1.112</ecNumber>
        <ecNumber evidence="5">4.1.3.17</ecNumber>
    </recommendedName>
    <alternativeName>
        <fullName evidence="11">Oxaloacetate decarboxylase</fullName>
    </alternativeName>
    <alternativeName>
        <fullName evidence="9">Regulator of ribonuclease activity homolog</fullName>
    </alternativeName>
    <alternativeName>
        <fullName evidence="10">RraA-like protein</fullName>
    </alternativeName>
</protein>
<organism evidence="14 15">
    <name type="scientific">Paenibacillus psychroresistens</name>
    <dbReference type="NCBI Taxonomy" id="1778678"/>
    <lineage>
        <taxon>Bacteria</taxon>
        <taxon>Bacillati</taxon>
        <taxon>Bacillota</taxon>
        <taxon>Bacilli</taxon>
        <taxon>Bacillales</taxon>
        <taxon>Paenibacillaceae</taxon>
        <taxon>Paenibacillus</taxon>
    </lineage>
</organism>
<evidence type="ECO:0000313" key="15">
    <source>
        <dbReference type="Proteomes" id="UP000426246"/>
    </source>
</evidence>
<name>A0A6B8RVT1_9BACL</name>
<dbReference type="InterPro" id="IPR036704">
    <property type="entry name" value="RraA/RraA-like_sf"/>
</dbReference>
<dbReference type="GO" id="GO:0047443">
    <property type="term" value="F:4-hydroxy-4-methyl-2-oxoglutarate aldolase activity"/>
    <property type="evidence" value="ECO:0007669"/>
    <property type="project" value="UniProtKB-EC"/>
</dbReference>
<comment type="similarity">
    <text evidence="3">Belongs to the class II aldolase/RraA-like family.</text>
</comment>
<evidence type="ECO:0000256" key="7">
    <source>
        <dbReference type="ARBA" id="ARBA00016549"/>
    </source>
</evidence>
<feature type="binding site" evidence="13">
    <location>
        <begin position="88"/>
        <end position="91"/>
    </location>
    <ligand>
        <name>substrate</name>
    </ligand>
</feature>
<dbReference type="PANTHER" id="PTHR33254">
    <property type="entry name" value="4-HYDROXY-4-METHYL-2-OXOGLUTARATE ALDOLASE 3-RELATED"/>
    <property type="match status" value="1"/>
</dbReference>
<dbReference type="GO" id="GO:0008948">
    <property type="term" value="F:oxaloacetate decarboxylase activity"/>
    <property type="evidence" value="ECO:0007669"/>
    <property type="project" value="UniProtKB-EC"/>
</dbReference>
<evidence type="ECO:0000256" key="13">
    <source>
        <dbReference type="PIRSR" id="PIRSR605493-1"/>
    </source>
</evidence>
<evidence type="ECO:0000256" key="1">
    <source>
        <dbReference type="ARBA" id="ARBA00001342"/>
    </source>
</evidence>
<proteinExistence type="inferred from homology"/>
<keyword evidence="15" id="KW-1185">Reference proteome</keyword>
<evidence type="ECO:0000313" key="14">
    <source>
        <dbReference type="EMBL" id="QGQ99992.1"/>
    </source>
</evidence>
<evidence type="ECO:0000256" key="6">
    <source>
        <dbReference type="ARBA" id="ARBA00012947"/>
    </source>
</evidence>
<dbReference type="EMBL" id="CP034235">
    <property type="protein sequence ID" value="QGQ99992.1"/>
    <property type="molecule type" value="Genomic_DNA"/>
</dbReference>
<reference evidence="15" key="1">
    <citation type="submission" date="2018-11" db="EMBL/GenBank/DDBJ databases">
        <title>Complete genome sequence of Paenibacillus sp. ML311-T8.</title>
        <authorList>
            <person name="Nam Y.-D."/>
            <person name="Kang J."/>
            <person name="Chung W.-H."/>
            <person name="Park Y.S."/>
        </authorList>
    </citation>
    <scope>NUCLEOTIDE SEQUENCE [LARGE SCALE GENOMIC DNA]</scope>
    <source>
        <strain evidence="15">ML311-T8</strain>
    </source>
</reference>
<evidence type="ECO:0000256" key="2">
    <source>
        <dbReference type="ARBA" id="ARBA00001968"/>
    </source>
</evidence>
<dbReference type="Pfam" id="PF03737">
    <property type="entry name" value="RraA-like"/>
    <property type="match status" value="1"/>
</dbReference>
<comment type="catalytic activity">
    <reaction evidence="1">
        <text>4-hydroxy-4-methyl-2-oxoglutarate = 2 pyruvate</text>
        <dbReference type="Rhea" id="RHEA:22748"/>
        <dbReference type="ChEBI" id="CHEBI:15361"/>
        <dbReference type="ChEBI" id="CHEBI:58276"/>
        <dbReference type="EC" id="4.1.3.17"/>
    </reaction>
</comment>